<keyword evidence="12" id="KW-1185">Reference proteome</keyword>
<dbReference type="Pfam" id="PF07635">
    <property type="entry name" value="PSCyt1"/>
    <property type="match status" value="1"/>
</dbReference>
<dbReference type="GO" id="GO:0009055">
    <property type="term" value="F:electron transfer activity"/>
    <property type="evidence" value="ECO:0007669"/>
    <property type="project" value="InterPro"/>
</dbReference>
<keyword evidence="4 6" id="KW-0408">Iron</keyword>
<dbReference type="OrthoDB" id="223117at2"/>
<dbReference type="AlphaFoldDB" id="A0A517NJK3"/>
<feature type="signal peptide" evidence="9">
    <location>
        <begin position="1"/>
        <end position="23"/>
    </location>
</feature>
<dbReference type="RefSeq" id="WP_145175103.1">
    <property type="nucleotide sequence ID" value="NZ_CP036525.1"/>
</dbReference>
<accession>A0A517NJK3</accession>
<dbReference type="InterPro" id="IPR019775">
    <property type="entry name" value="WD40_repeat_CS"/>
</dbReference>
<evidence type="ECO:0000256" key="7">
    <source>
        <dbReference type="SAM" id="Coils"/>
    </source>
</evidence>
<feature type="chain" id="PRO_5021788535" evidence="9">
    <location>
        <begin position="24"/>
        <end position="987"/>
    </location>
</feature>
<dbReference type="SMART" id="SM00320">
    <property type="entry name" value="WD40"/>
    <property type="match status" value="6"/>
</dbReference>
<dbReference type="Gene3D" id="2.130.10.10">
    <property type="entry name" value="YVTN repeat-like/Quinoprotein amine dehydrogenase"/>
    <property type="match status" value="3"/>
</dbReference>
<feature type="compositionally biased region" description="Basic and acidic residues" evidence="8">
    <location>
        <begin position="657"/>
        <end position="668"/>
    </location>
</feature>
<feature type="repeat" description="WD" evidence="5">
    <location>
        <begin position="815"/>
        <end position="856"/>
    </location>
</feature>
<evidence type="ECO:0000256" key="2">
    <source>
        <dbReference type="ARBA" id="ARBA00022723"/>
    </source>
</evidence>
<dbReference type="InterPro" id="IPR009056">
    <property type="entry name" value="Cyt_c-like_dom"/>
</dbReference>
<evidence type="ECO:0000256" key="5">
    <source>
        <dbReference type="PROSITE-ProRule" id="PRU00221"/>
    </source>
</evidence>
<dbReference type="PROSITE" id="PS00678">
    <property type="entry name" value="WD_REPEATS_1"/>
    <property type="match status" value="1"/>
</dbReference>
<dbReference type="InterPro" id="IPR015943">
    <property type="entry name" value="WD40/YVTN_repeat-like_dom_sf"/>
</dbReference>
<feature type="region of interest" description="Disordered" evidence="8">
    <location>
        <begin position="649"/>
        <end position="674"/>
    </location>
</feature>
<keyword evidence="3" id="KW-0677">Repeat</keyword>
<evidence type="ECO:0000256" key="9">
    <source>
        <dbReference type="SAM" id="SignalP"/>
    </source>
</evidence>
<dbReference type="Proteomes" id="UP000318538">
    <property type="component" value="Chromosome"/>
</dbReference>
<evidence type="ECO:0000313" key="11">
    <source>
        <dbReference type="EMBL" id="QDT07317.1"/>
    </source>
</evidence>
<evidence type="ECO:0000313" key="12">
    <source>
        <dbReference type="Proteomes" id="UP000318538"/>
    </source>
</evidence>
<sequence length="987" mass="104871" precursor="true">MIRPTTKTLVVMLAFGFQSLAKADGLPIDELPQDHEVIFSRDVAPVLKKNCVACHNASNEEGGVNLESVAKMKSSDVDDVLVPGKPEASLLFLLASHTDDPVMPPQDNDVSASAMNPVELALLRRWIQSGAVVDQGASDPIKRSWQPLPSMLQTVYGSAMTADGRLSAVGFGNQIRLFGAKSGQSIETLGTGADDQRKPAHDDFVQDLFLDPSGRHLVSAGYRNVKFWEMSPFESTSIPAIDADDVLATAMNTSGSHLAVLSRRGKLSVAEVGKDRWLWMKSFGVPDEFGSDDPPQVHVAVGADGHQAAIGWGNTIRIVRIDSENSAVADATDRITSMLWRGPDQLMTADAVGNVDFWKRDGSAWTKTAHKVSDQSVLGIYAATPQTGPVVAIDVSGKVAIWNETSSVFDDAGKLPAPALSASLTPTGDKLWITTASGSLGQYSIADKSMVEVAELDPVAEARWASDNWQTLVSETLVATHDKEVKQVEKDVAAEEKNLETSAKEIETKTKLRDEKTAGAVEAQKAAQAAAAKLAEAKSAQQTGNQKRDEIAESVKQLAAKVSDLETQLAKAKQEHADAVKQLAGIADAKTLEAAVKAAADAVTKADQAKTTKDSELSNAAAALQSAEGIKSRGEKRLKDLTALRQRQQEALAGAKAEQEKRNSDEAASKTLLDQSRATGQTFAVMAAGTRILTQAASSDGQTHGPWSLWSGAGDWLAELPDMPSGGQLVASGDRCVLVRDASGKTHALASSPRLMQLRKTIGSSNGPSPFADRVLCVDVDPSGNLLASGGGEPSRSGELMIWNANDGSLVRKISKPHADTVLCVRFSPDGKTLATGAADQMVKLWDVESGKLIKTLEGHTHHVTSIAWNINRRQLATGSADASVKIWSVDSGQATRTISGFKTDVTGLVFVGRDDRIGVACGDSHFRIYRTDNGSRETNAQVVGGYLYAIDSNRDGSRFVVGGAGGVASLIDKSGKQQVQYSPSNE</sequence>
<dbReference type="PANTHER" id="PTHR19848">
    <property type="entry name" value="WD40 REPEAT PROTEIN"/>
    <property type="match status" value="1"/>
</dbReference>
<dbReference type="GO" id="GO:0020037">
    <property type="term" value="F:heme binding"/>
    <property type="evidence" value="ECO:0007669"/>
    <property type="project" value="InterPro"/>
</dbReference>
<feature type="coiled-coil region" evidence="7">
    <location>
        <begin position="478"/>
        <end position="582"/>
    </location>
</feature>
<feature type="domain" description="Cytochrome c" evidence="10">
    <location>
        <begin position="30"/>
        <end position="131"/>
    </location>
</feature>
<keyword evidence="1 5" id="KW-0853">WD repeat</keyword>
<gene>
    <name evidence="11" type="ORF">K227x_57440</name>
</gene>
<keyword evidence="2 6" id="KW-0479">Metal-binding</keyword>
<dbReference type="InterPro" id="IPR001680">
    <property type="entry name" value="WD40_rpt"/>
</dbReference>
<dbReference type="InterPro" id="IPR036322">
    <property type="entry name" value="WD40_repeat_dom_sf"/>
</dbReference>
<evidence type="ECO:0000256" key="6">
    <source>
        <dbReference type="PROSITE-ProRule" id="PRU00433"/>
    </source>
</evidence>
<dbReference type="SUPFAM" id="SSF50978">
    <property type="entry name" value="WD40 repeat-like"/>
    <property type="match status" value="1"/>
</dbReference>
<dbReference type="PROSITE" id="PS50082">
    <property type="entry name" value="WD_REPEATS_2"/>
    <property type="match status" value="2"/>
</dbReference>
<dbReference type="Pfam" id="PF00400">
    <property type="entry name" value="WD40"/>
    <property type="match status" value="3"/>
</dbReference>
<dbReference type="PANTHER" id="PTHR19848:SF8">
    <property type="entry name" value="F-BOX AND WD REPEAT DOMAIN CONTAINING 7"/>
    <property type="match status" value="1"/>
</dbReference>
<proteinExistence type="predicted"/>
<reference evidence="11 12" key="1">
    <citation type="submission" date="2019-02" db="EMBL/GenBank/DDBJ databases">
        <title>Deep-cultivation of Planctomycetes and their phenomic and genomic characterization uncovers novel biology.</title>
        <authorList>
            <person name="Wiegand S."/>
            <person name="Jogler M."/>
            <person name="Boedeker C."/>
            <person name="Pinto D."/>
            <person name="Vollmers J."/>
            <person name="Rivas-Marin E."/>
            <person name="Kohn T."/>
            <person name="Peeters S.H."/>
            <person name="Heuer A."/>
            <person name="Rast P."/>
            <person name="Oberbeckmann S."/>
            <person name="Bunk B."/>
            <person name="Jeske O."/>
            <person name="Meyerdierks A."/>
            <person name="Storesund J.E."/>
            <person name="Kallscheuer N."/>
            <person name="Luecker S."/>
            <person name="Lage O.M."/>
            <person name="Pohl T."/>
            <person name="Merkel B.J."/>
            <person name="Hornburger P."/>
            <person name="Mueller R.-W."/>
            <person name="Bruemmer F."/>
            <person name="Labrenz M."/>
            <person name="Spormann A.M."/>
            <person name="Op den Camp H."/>
            <person name="Overmann J."/>
            <person name="Amann R."/>
            <person name="Jetten M.S.M."/>
            <person name="Mascher T."/>
            <person name="Medema M.H."/>
            <person name="Devos D.P."/>
            <person name="Kaster A.-K."/>
            <person name="Ovreas L."/>
            <person name="Rohde M."/>
            <person name="Galperin M.Y."/>
            <person name="Jogler C."/>
        </authorList>
    </citation>
    <scope>NUCLEOTIDE SEQUENCE [LARGE SCALE GENOMIC DNA]</scope>
    <source>
        <strain evidence="11 12">K22_7</strain>
    </source>
</reference>
<keyword evidence="9" id="KW-0732">Signal</keyword>
<name>A0A517NJK3_9BACT</name>
<keyword evidence="6" id="KW-0349">Heme</keyword>
<dbReference type="KEGG" id="rlc:K227x_57440"/>
<dbReference type="PROSITE" id="PS50294">
    <property type="entry name" value="WD_REPEATS_REGION"/>
    <property type="match status" value="2"/>
</dbReference>
<dbReference type="InterPro" id="IPR011429">
    <property type="entry name" value="Cyt_c_Planctomycete-type"/>
</dbReference>
<dbReference type="CDD" id="cd00200">
    <property type="entry name" value="WD40"/>
    <property type="match status" value="1"/>
</dbReference>
<dbReference type="SUPFAM" id="SSF69322">
    <property type="entry name" value="Tricorn protease domain 2"/>
    <property type="match status" value="1"/>
</dbReference>
<dbReference type="GO" id="GO:0046872">
    <property type="term" value="F:metal ion binding"/>
    <property type="evidence" value="ECO:0007669"/>
    <property type="project" value="UniProtKB-KW"/>
</dbReference>
<evidence type="ECO:0000256" key="3">
    <source>
        <dbReference type="ARBA" id="ARBA00022737"/>
    </source>
</evidence>
<keyword evidence="7" id="KW-0175">Coiled coil</keyword>
<evidence type="ECO:0000256" key="8">
    <source>
        <dbReference type="SAM" id="MobiDB-lite"/>
    </source>
</evidence>
<evidence type="ECO:0000256" key="1">
    <source>
        <dbReference type="ARBA" id="ARBA00022574"/>
    </source>
</evidence>
<organism evidence="11 12">
    <name type="scientific">Rubripirellula lacrimiformis</name>
    <dbReference type="NCBI Taxonomy" id="1930273"/>
    <lineage>
        <taxon>Bacteria</taxon>
        <taxon>Pseudomonadati</taxon>
        <taxon>Planctomycetota</taxon>
        <taxon>Planctomycetia</taxon>
        <taxon>Pirellulales</taxon>
        <taxon>Pirellulaceae</taxon>
        <taxon>Rubripirellula</taxon>
    </lineage>
</organism>
<evidence type="ECO:0000256" key="4">
    <source>
        <dbReference type="ARBA" id="ARBA00023004"/>
    </source>
</evidence>
<protein>
    <submittedName>
        <fullName evidence="11">WD domain, G-beta repeat</fullName>
    </submittedName>
</protein>
<evidence type="ECO:0000259" key="10">
    <source>
        <dbReference type="PROSITE" id="PS51007"/>
    </source>
</evidence>
<feature type="repeat" description="WD" evidence="5">
    <location>
        <begin position="857"/>
        <end position="898"/>
    </location>
</feature>
<dbReference type="PROSITE" id="PS51007">
    <property type="entry name" value="CYTC"/>
    <property type="match status" value="1"/>
</dbReference>
<dbReference type="EMBL" id="CP036525">
    <property type="protein sequence ID" value="QDT07317.1"/>
    <property type="molecule type" value="Genomic_DNA"/>
</dbReference>